<proteinExistence type="predicted"/>
<accession>A0A5C3F4Q6</accession>
<gene>
    <name evidence="2" type="ORF">PSFLO_04589</name>
</gene>
<name>A0A5C3F4Q6_9BASI</name>
<sequence>MDGRSASSEAEAEAGLGWASLGLSLPSARYPATPCHATPRHAETDRVMASSLYLPPSRPRSSPSLLFFVRRAPASSMVTQGTIAQKASRAGRLQRRSAKTASDGESEPALRLSTRSGRLWLAPLEAWARLSPLLMPSEPLRAGRPRLPTQP</sequence>
<organism evidence="2 3">
    <name type="scientific">Pseudozyma flocculosa</name>
    <dbReference type="NCBI Taxonomy" id="84751"/>
    <lineage>
        <taxon>Eukaryota</taxon>
        <taxon>Fungi</taxon>
        <taxon>Dikarya</taxon>
        <taxon>Basidiomycota</taxon>
        <taxon>Ustilaginomycotina</taxon>
        <taxon>Ustilaginomycetes</taxon>
        <taxon>Ustilaginales</taxon>
        <taxon>Ustilaginaceae</taxon>
        <taxon>Pseudozyma</taxon>
    </lineage>
</organism>
<dbReference type="AlphaFoldDB" id="A0A5C3F4Q6"/>
<feature type="region of interest" description="Disordered" evidence="1">
    <location>
        <begin position="79"/>
        <end position="110"/>
    </location>
</feature>
<protein>
    <submittedName>
        <fullName evidence="2">Uncharacterized protein</fullName>
    </submittedName>
</protein>
<dbReference type="EMBL" id="OOIP01000013">
    <property type="protein sequence ID" value="SPO39110.1"/>
    <property type="molecule type" value="Genomic_DNA"/>
</dbReference>
<dbReference type="Proteomes" id="UP000323386">
    <property type="component" value="Unassembled WGS sequence"/>
</dbReference>
<evidence type="ECO:0000313" key="3">
    <source>
        <dbReference type="Proteomes" id="UP000323386"/>
    </source>
</evidence>
<keyword evidence="3" id="KW-1185">Reference proteome</keyword>
<evidence type="ECO:0000313" key="2">
    <source>
        <dbReference type="EMBL" id="SPO39110.1"/>
    </source>
</evidence>
<reference evidence="2 3" key="1">
    <citation type="submission" date="2018-03" db="EMBL/GenBank/DDBJ databases">
        <authorList>
            <person name="Guldener U."/>
        </authorList>
    </citation>
    <scope>NUCLEOTIDE SEQUENCE [LARGE SCALE GENOMIC DNA]</scope>
    <source>
        <strain evidence="2 3">DAOM196992</strain>
    </source>
</reference>
<evidence type="ECO:0000256" key="1">
    <source>
        <dbReference type="SAM" id="MobiDB-lite"/>
    </source>
</evidence>